<dbReference type="GO" id="GO:0009103">
    <property type="term" value="P:lipopolysaccharide biosynthetic process"/>
    <property type="evidence" value="ECO:0007669"/>
    <property type="project" value="TreeGrafter"/>
</dbReference>
<dbReference type="Pfam" id="PF13692">
    <property type="entry name" value="Glyco_trans_1_4"/>
    <property type="match status" value="1"/>
</dbReference>
<dbReference type="OrthoDB" id="9768685at2"/>
<keyword evidence="3" id="KW-1185">Reference proteome</keyword>
<dbReference type="EMBL" id="OCMF01000001">
    <property type="protein sequence ID" value="SOC78572.1"/>
    <property type="molecule type" value="Genomic_DNA"/>
</dbReference>
<evidence type="ECO:0000313" key="2">
    <source>
        <dbReference type="EMBL" id="SOC78572.1"/>
    </source>
</evidence>
<gene>
    <name evidence="2" type="ORF">SAMN06296241_0082</name>
</gene>
<protein>
    <submittedName>
        <fullName evidence="2">Glycosyltransferase involved in cell wall bisynthesis</fullName>
    </submittedName>
</protein>
<accession>A0A285WZS6</accession>
<dbReference type="GO" id="GO:0016757">
    <property type="term" value="F:glycosyltransferase activity"/>
    <property type="evidence" value="ECO:0007669"/>
    <property type="project" value="TreeGrafter"/>
</dbReference>
<reference evidence="3" key="1">
    <citation type="submission" date="2017-09" db="EMBL/GenBank/DDBJ databases">
        <authorList>
            <person name="Varghese N."/>
            <person name="Submissions S."/>
        </authorList>
    </citation>
    <scope>NUCLEOTIDE SEQUENCE [LARGE SCALE GENOMIC DNA]</scope>
    <source>
        <strain evidence="3">CGMCC 1.12641</strain>
    </source>
</reference>
<dbReference type="Gene3D" id="3.40.50.2000">
    <property type="entry name" value="Glycogen Phosphorylase B"/>
    <property type="match status" value="2"/>
</dbReference>
<dbReference type="Proteomes" id="UP000219193">
    <property type="component" value="Unassembled WGS sequence"/>
</dbReference>
<dbReference type="PANTHER" id="PTHR46401:SF2">
    <property type="entry name" value="GLYCOSYLTRANSFERASE WBBK-RELATED"/>
    <property type="match status" value="1"/>
</dbReference>
<dbReference type="AlphaFoldDB" id="A0A285WZS6"/>
<evidence type="ECO:0000256" key="1">
    <source>
        <dbReference type="ARBA" id="ARBA00022679"/>
    </source>
</evidence>
<sequence length="428" mass="48905">MKILLVNTFDRGGAANSCKRLHLALLNGGVHSKVLLKHKQNNWPESYEFDQIEPKFSLKHKIKRKIRSLAQELKKFKPGKVIDHNAELLQSRPKGLEMFSFPETPYDITNSPLYNEGDIINLHWVANFMDYESFFKKNSKPVVWTLHDMSPFTGGEHYEEEFYGISDSGLPLKRKYSEEELSVINKNVEYKKKAVSLVENLTLVAPSKWLAEKARKSEIFKGRPVYHLPYGLDQDLFYPKDKFSSRKKFNIPGEKKVILFVSDSIQNNRKGFIFLKKAIEQLNRTDLVLCAVGSNADRSVNKHMVDLGEIKDEKEMSSAYSAADVFVIPSLMDNLPNTVLESLMCGTPVLGFPVGGIPEMIQEGINGMLTKEISVSSLSKTINLFLDSIESFDRKQIRKDAVEKYGLQVQANNYIRLFQEILKDEKLK</sequence>
<dbReference type="PANTHER" id="PTHR46401">
    <property type="entry name" value="GLYCOSYLTRANSFERASE WBBK-RELATED"/>
    <property type="match status" value="1"/>
</dbReference>
<evidence type="ECO:0000313" key="3">
    <source>
        <dbReference type="Proteomes" id="UP000219193"/>
    </source>
</evidence>
<name>A0A285WZS6_9FLAO</name>
<organism evidence="2 3">
    <name type="scientific">Salinimicrobium sediminis</name>
    <dbReference type="NCBI Taxonomy" id="1343891"/>
    <lineage>
        <taxon>Bacteria</taxon>
        <taxon>Pseudomonadati</taxon>
        <taxon>Bacteroidota</taxon>
        <taxon>Flavobacteriia</taxon>
        <taxon>Flavobacteriales</taxon>
        <taxon>Flavobacteriaceae</taxon>
        <taxon>Salinimicrobium</taxon>
    </lineage>
</organism>
<keyword evidence="1 2" id="KW-0808">Transferase</keyword>
<proteinExistence type="predicted"/>
<dbReference type="RefSeq" id="WP_143544381.1">
    <property type="nucleotide sequence ID" value="NZ_OCMF01000001.1"/>
</dbReference>
<dbReference type="SUPFAM" id="SSF53756">
    <property type="entry name" value="UDP-Glycosyltransferase/glycogen phosphorylase"/>
    <property type="match status" value="1"/>
</dbReference>